<comment type="caution">
    <text evidence="2">The sequence shown here is derived from an EMBL/GenBank/DDBJ whole genome shotgun (WGS) entry which is preliminary data.</text>
</comment>
<proteinExistence type="predicted"/>
<gene>
    <name evidence="2" type="ORF">BV898_10202</name>
</gene>
<dbReference type="Proteomes" id="UP000192578">
    <property type="component" value="Unassembled WGS sequence"/>
</dbReference>
<keyword evidence="3" id="KW-1185">Reference proteome</keyword>
<evidence type="ECO:0000256" key="1">
    <source>
        <dbReference type="SAM" id="SignalP"/>
    </source>
</evidence>
<evidence type="ECO:0000313" key="3">
    <source>
        <dbReference type="Proteomes" id="UP000192578"/>
    </source>
</evidence>
<sequence length="293" mass="31186">MKVTIVLLLVAVGACSAAFSGSLVERTQPMLAKANLRASMAVNALTKGDKDLNPIYQTLIQNAFARIRLLINQLQAQIQAVQGTVHHLSGIAAVQAQEAIYVLQQIVETNVGAIQTTAQDLIEKLNQLLAGNGQGQVEARQLLAQFDISQLLQGALHDTLTQLLDTPFVQQLIEQFRPILDQAQDIIAQLVAILTGTQQVDRSARLPKGVLELIAKFRTIFAALASALASDGLAGVHAVVTSLVAQAAVEGQQTAAVAAQHILAQFESLPSWLSSLAPESFIAVLQDIAAGRQ</sequence>
<dbReference type="EMBL" id="MTYJ01000086">
    <property type="protein sequence ID" value="OQV15613.1"/>
    <property type="molecule type" value="Genomic_DNA"/>
</dbReference>
<accession>A0A1W0WKF9</accession>
<dbReference type="PROSITE" id="PS51257">
    <property type="entry name" value="PROKAR_LIPOPROTEIN"/>
    <property type="match status" value="1"/>
</dbReference>
<feature type="signal peptide" evidence="1">
    <location>
        <begin position="1"/>
        <end position="17"/>
    </location>
</feature>
<organism evidence="2 3">
    <name type="scientific">Hypsibius exemplaris</name>
    <name type="common">Freshwater tardigrade</name>
    <dbReference type="NCBI Taxonomy" id="2072580"/>
    <lineage>
        <taxon>Eukaryota</taxon>
        <taxon>Metazoa</taxon>
        <taxon>Ecdysozoa</taxon>
        <taxon>Tardigrada</taxon>
        <taxon>Eutardigrada</taxon>
        <taxon>Parachela</taxon>
        <taxon>Hypsibioidea</taxon>
        <taxon>Hypsibiidae</taxon>
        <taxon>Hypsibius</taxon>
    </lineage>
</organism>
<dbReference type="AlphaFoldDB" id="A0A1W0WKF9"/>
<name>A0A1W0WKF9_HYPEX</name>
<reference evidence="3" key="1">
    <citation type="submission" date="2017-01" db="EMBL/GenBank/DDBJ databases">
        <title>Comparative genomics of anhydrobiosis in the tardigrade Hypsibius dujardini.</title>
        <authorList>
            <person name="Yoshida Y."/>
            <person name="Koutsovoulos G."/>
            <person name="Laetsch D."/>
            <person name="Stevens L."/>
            <person name="Kumar S."/>
            <person name="Horikawa D."/>
            <person name="Ishino K."/>
            <person name="Komine S."/>
            <person name="Tomita M."/>
            <person name="Blaxter M."/>
            <person name="Arakawa K."/>
        </authorList>
    </citation>
    <scope>NUCLEOTIDE SEQUENCE [LARGE SCALE GENOMIC DNA]</scope>
    <source>
        <strain evidence="3">Z151</strain>
    </source>
</reference>
<protein>
    <submittedName>
        <fullName evidence="2">Uncharacterized protein</fullName>
    </submittedName>
</protein>
<evidence type="ECO:0000313" key="2">
    <source>
        <dbReference type="EMBL" id="OQV15613.1"/>
    </source>
</evidence>
<keyword evidence="1" id="KW-0732">Signal</keyword>
<feature type="chain" id="PRO_5012529007" evidence="1">
    <location>
        <begin position="18"/>
        <end position="293"/>
    </location>
</feature>